<dbReference type="Proteomes" id="UP000291189">
    <property type="component" value="Unassembled WGS sequence"/>
</dbReference>
<protein>
    <recommendedName>
        <fullName evidence="1">DUF7379 domain-containing protein</fullName>
    </recommendedName>
</protein>
<organism evidence="2 3">
    <name type="scientific">Nocardioides iriomotensis</name>
    <dbReference type="NCBI Taxonomy" id="715784"/>
    <lineage>
        <taxon>Bacteria</taxon>
        <taxon>Bacillati</taxon>
        <taxon>Actinomycetota</taxon>
        <taxon>Actinomycetes</taxon>
        <taxon>Propionibacteriales</taxon>
        <taxon>Nocardioidaceae</taxon>
        <taxon>Nocardioides</taxon>
    </lineage>
</organism>
<accession>A0A4Q5J8H0</accession>
<dbReference type="EMBL" id="SDPU01000012">
    <property type="protein sequence ID" value="RYU14218.1"/>
    <property type="molecule type" value="Genomic_DNA"/>
</dbReference>
<dbReference type="InterPro" id="IPR029058">
    <property type="entry name" value="AB_hydrolase_fold"/>
</dbReference>
<dbReference type="Pfam" id="PF24096">
    <property type="entry name" value="DUF7379"/>
    <property type="match status" value="1"/>
</dbReference>
<feature type="domain" description="DUF7379" evidence="1">
    <location>
        <begin position="107"/>
        <end position="275"/>
    </location>
</feature>
<name>A0A4Q5J8H0_9ACTN</name>
<evidence type="ECO:0000259" key="1">
    <source>
        <dbReference type="Pfam" id="PF24096"/>
    </source>
</evidence>
<dbReference type="AlphaFoldDB" id="A0A4Q5J8H0"/>
<sequence length="374" mass="39294">MPGTALEEALADSELRETTGLVETAPPGLGQAEVLLHESPEGALTWHRPGETALVADGADRVRRFVFDVVDRAVEAFETRARPHRLNVFPDGVEADLPTLAAQGRMLLLVHGTASTAASGFGAMPDALLATLTERYGGRVVAFEHPTLSVTPAANIAWLAERLGTDRVPVDLLAHSRGGLVCRLLAEQPGLTGGRLDVGRTVLVAAPNAGTALADDARLGQLLDRLTTLADRLPGHLGRPVLDLLLRLVQQVVVGVLDGLDGLAAMDPGGPFLTEELNKGAPDRSGYAAVGADYEPRPGSALARVALDGLSDVVFGDVANDLVVPTDGCYDVPGLDGFPVADRLVFAAADAVDHNGYWTRAGFGERLLEWLDPS</sequence>
<dbReference type="Gene3D" id="3.40.50.1820">
    <property type="entry name" value="alpha/beta hydrolase"/>
    <property type="match status" value="1"/>
</dbReference>
<dbReference type="InterPro" id="IPR055803">
    <property type="entry name" value="DUF7379"/>
</dbReference>
<reference evidence="2 3" key="1">
    <citation type="submission" date="2019-01" db="EMBL/GenBank/DDBJ databases">
        <title>Nocardioides guangzhouensis sp. nov., an actinobacterium isolated from soil.</title>
        <authorList>
            <person name="Fu Y."/>
            <person name="Cai Y."/>
            <person name="Lin Z."/>
            <person name="Chen P."/>
        </authorList>
    </citation>
    <scope>NUCLEOTIDE SEQUENCE [LARGE SCALE GENOMIC DNA]</scope>
    <source>
        <strain evidence="2 3">NBRC 105384</strain>
    </source>
</reference>
<comment type="caution">
    <text evidence="2">The sequence shown here is derived from an EMBL/GenBank/DDBJ whole genome shotgun (WGS) entry which is preliminary data.</text>
</comment>
<keyword evidence="3" id="KW-1185">Reference proteome</keyword>
<evidence type="ECO:0000313" key="3">
    <source>
        <dbReference type="Proteomes" id="UP000291189"/>
    </source>
</evidence>
<evidence type="ECO:0000313" key="2">
    <source>
        <dbReference type="EMBL" id="RYU14218.1"/>
    </source>
</evidence>
<dbReference type="OrthoDB" id="8773014at2"/>
<dbReference type="RefSeq" id="WP_129985833.1">
    <property type="nucleotide sequence ID" value="NZ_SDPU01000012.1"/>
</dbReference>
<dbReference type="SUPFAM" id="SSF53474">
    <property type="entry name" value="alpha/beta-Hydrolases"/>
    <property type="match status" value="1"/>
</dbReference>
<proteinExistence type="predicted"/>
<gene>
    <name evidence="2" type="ORF">ETU37_04765</name>
</gene>